<feature type="domain" description="HTH tetR-type" evidence="4">
    <location>
        <begin position="20"/>
        <end position="80"/>
    </location>
</feature>
<feature type="DNA-binding region" description="H-T-H motif" evidence="2">
    <location>
        <begin position="43"/>
        <end position="62"/>
    </location>
</feature>
<dbReference type="Proteomes" id="UP000439983">
    <property type="component" value="Unassembled WGS sequence"/>
</dbReference>
<sequence length="233" mass="26842">MVHNTKVAKRRGRPQIRPDEETRRLVIDAARQEFHANGYAGASMARVAERAGVSTKTMYRLIPTKEELFGSVISERISRYMLELDEEHLDMLPLERALEHILFTYGTLTLDEDTVLSLRLVFAECDRFPEIAAAFSELAIRRTTESMEAWLKRQLDRREIEIDDPSTAIGMLRGMMIMEPQRAVMLGQRRPPDRAEIAERARYCARLFLDGCRPRRFSGQETTGSEQRLGPTR</sequence>
<reference evidence="5 6" key="1">
    <citation type="journal article" date="2013" name="Genome Biol.">
        <title>Comparative genomics of the core and accessory genomes of 48 Sinorhizobium strains comprising five genospecies.</title>
        <authorList>
            <person name="Sugawara M."/>
            <person name="Epstein B."/>
            <person name="Badgley B.D."/>
            <person name="Unno T."/>
            <person name="Xu L."/>
            <person name="Reese J."/>
            <person name="Gyaneshwar P."/>
            <person name="Denny R."/>
            <person name="Mudge J."/>
            <person name="Bharti A.K."/>
            <person name="Farmer A.D."/>
            <person name="May G.D."/>
            <person name="Woodward J.E."/>
            <person name="Medigue C."/>
            <person name="Vallenet D."/>
            <person name="Lajus A."/>
            <person name="Rouy Z."/>
            <person name="Martinez-Vaz B."/>
            <person name="Tiffin P."/>
            <person name="Young N.D."/>
            <person name="Sadowsky M.J."/>
        </authorList>
    </citation>
    <scope>NUCLEOTIDE SEQUENCE [LARGE SCALE GENOMIC DNA]</scope>
    <source>
        <strain evidence="5 6">USDA4894</strain>
    </source>
</reference>
<dbReference type="InterPro" id="IPR036271">
    <property type="entry name" value="Tet_transcr_reg_TetR-rel_C_sf"/>
</dbReference>
<keyword evidence="6" id="KW-1185">Reference proteome</keyword>
<dbReference type="SUPFAM" id="SSF48498">
    <property type="entry name" value="Tetracyclin repressor-like, C-terminal domain"/>
    <property type="match status" value="1"/>
</dbReference>
<dbReference type="InterPro" id="IPR039536">
    <property type="entry name" value="TetR_C_Proteobacteria"/>
</dbReference>
<proteinExistence type="predicted"/>
<dbReference type="Gene3D" id="1.10.357.10">
    <property type="entry name" value="Tetracycline Repressor, domain 2"/>
    <property type="match status" value="1"/>
</dbReference>
<feature type="compositionally biased region" description="Basic residues" evidence="3">
    <location>
        <begin position="1"/>
        <end position="14"/>
    </location>
</feature>
<dbReference type="OrthoDB" id="7584337at2"/>
<accession>A0A6N7LHP6</accession>
<keyword evidence="1 2" id="KW-0238">DNA-binding</keyword>
<dbReference type="RefSeq" id="WP_153441191.1">
    <property type="nucleotide sequence ID" value="NZ_JACIGA010000001.1"/>
</dbReference>
<evidence type="ECO:0000313" key="5">
    <source>
        <dbReference type="EMBL" id="MQX17322.1"/>
    </source>
</evidence>
<evidence type="ECO:0000259" key="4">
    <source>
        <dbReference type="PROSITE" id="PS50977"/>
    </source>
</evidence>
<dbReference type="Pfam" id="PF14246">
    <property type="entry name" value="TetR_C_7"/>
    <property type="match status" value="1"/>
</dbReference>
<dbReference type="PRINTS" id="PR00455">
    <property type="entry name" value="HTHTETR"/>
</dbReference>
<gene>
    <name evidence="5" type="ORF">GHK62_21885</name>
</gene>
<dbReference type="GO" id="GO:0000976">
    <property type="term" value="F:transcription cis-regulatory region binding"/>
    <property type="evidence" value="ECO:0007669"/>
    <property type="project" value="TreeGrafter"/>
</dbReference>
<dbReference type="InterPro" id="IPR009057">
    <property type="entry name" value="Homeodomain-like_sf"/>
</dbReference>
<dbReference type="InterPro" id="IPR050109">
    <property type="entry name" value="HTH-type_TetR-like_transc_reg"/>
</dbReference>
<dbReference type="InterPro" id="IPR001647">
    <property type="entry name" value="HTH_TetR"/>
</dbReference>
<evidence type="ECO:0000256" key="2">
    <source>
        <dbReference type="PROSITE-ProRule" id="PRU00335"/>
    </source>
</evidence>
<evidence type="ECO:0000256" key="3">
    <source>
        <dbReference type="SAM" id="MobiDB-lite"/>
    </source>
</evidence>
<dbReference type="AlphaFoldDB" id="A0A6N7LHP6"/>
<dbReference type="Pfam" id="PF00440">
    <property type="entry name" value="TetR_N"/>
    <property type="match status" value="1"/>
</dbReference>
<protein>
    <submittedName>
        <fullName evidence="5">TetR family transcriptional regulator</fullName>
    </submittedName>
</protein>
<dbReference type="PROSITE" id="PS50977">
    <property type="entry name" value="HTH_TETR_2"/>
    <property type="match status" value="1"/>
</dbReference>
<dbReference type="SUPFAM" id="SSF46689">
    <property type="entry name" value="Homeodomain-like"/>
    <property type="match status" value="1"/>
</dbReference>
<dbReference type="EMBL" id="WITC01000090">
    <property type="protein sequence ID" value="MQX17322.1"/>
    <property type="molecule type" value="Genomic_DNA"/>
</dbReference>
<evidence type="ECO:0000256" key="1">
    <source>
        <dbReference type="ARBA" id="ARBA00023125"/>
    </source>
</evidence>
<dbReference type="GO" id="GO:0003700">
    <property type="term" value="F:DNA-binding transcription factor activity"/>
    <property type="evidence" value="ECO:0007669"/>
    <property type="project" value="TreeGrafter"/>
</dbReference>
<feature type="region of interest" description="Disordered" evidence="3">
    <location>
        <begin position="1"/>
        <end position="20"/>
    </location>
</feature>
<dbReference type="PANTHER" id="PTHR30055:SF223">
    <property type="entry name" value="HTH-TYPE TRANSCRIPTIONAL REGULATOR UIDR"/>
    <property type="match status" value="1"/>
</dbReference>
<name>A0A6N7LHP6_SINTE</name>
<comment type="caution">
    <text evidence="5">The sequence shown here is derived from an EMBL/GenBank/DDBJ whole genome shotgun (WGS) entry which is preliminary data.</text>
</comment>
<dbReference type="PANTHER" id="PTHR30055">
    <property type="entry name" value="HTH-TYPE TRANSCRIPTIONAL REGULATOR RUTR"/>
    <property type="match status" value="1"/>
</dbReference>
<organism evidence="5 6">
    <name type="scientific">Sinorhizobium terangae</name>
    <dbReference type="NCBI Taxonomy" id="110322"/>
    <lineage>
        <taxon>Bacteria</taxon>
        <taxon>Pseudomonadati</taxon>
        <taxon>Pseudomonadota</taxon>
        <taxon>Alphaproteobacteria</taxon>
        <taxon>Hyphomicrobiales</taxon>
        <taxon>Rhizobiaceae</taxon>
        <taxon>Sinorhizobium/Ensifer group</taxon>
        <taxon>Sinorhizobium</taxon>
    </lineage>
</organism>
<evidence type="ECO:0000313" key="6">
    <source>
        <dbReference type="Proteomes" id="UP000439983"/>
    </source>
</evidence>